<evidence type="ECO:0000313" key="3">
    <source>
        <dbReference type="EMBL" id="KAB7889435.1"/>
    </source>
</evidence>
<reference evidence="4 5" key="1">
    <citation type="submission" date="2019-10" db="EMBL/GenBank/DDBJ databases">
        <title>Poseidonibacter ostreae sp. nov., isolated from the gut of the Ostrea denselamellosa.</title>
        <authorList>
            <person name="Choi A."/>
        </authorList>
    </citation>
    <scope>NUCLEOTIDE SEQUENCE [LARGE SCALE GENOMIC DNA]</scope>
    <source>
        <strain evidence="2 5">SJOD-M-33</strain>
        <strain evidence="3 4">SJOD-M-5</strain>
    </source>
</reference>
<proteinExistence type="predicted"/>
<accession>A0A6L4WQW0</accession>
<dbReference type="Proteomes" id="UP000461010">
    <property type="component" value="Unassembled WGS sequence"/>
</dbReference>
<name>A0A6L4WQW0_9BACT</name>
<dbReference type="PANTHER" id="PTHR30441">
    <property type="entry name" value="DUF748 DOMAIN-CONTAINING PROTEIN"/>
    <property type="match status" value="1"/>
</dbReference>
<dbReference type="RefSeq" id="WP_152191089.1">
    <property type="nucleotide sequence ID" value="NZ_WFKI01000023.1"/>
</dbReference>
<comment type="caution">
    <text evidence="2">The sequence shown here is derived from an EMBL/GenBank/DDBJ whole genome shotgun (WGS) entry which is preliminary data.</text>
</comment>
<keyword evidence="4" id="KW-1185">Reference proteome</keyword>
<feature type="transmembrane region" description="Helical" evidence="1">
    <location>
        <begin position="7"/>
        <end position="26"/>
    </location>
</feature>
<dbReference type="PANTHER" id="PTHR30441:SF8">
    <property type="entry name" value="DUF748 DOMAIN-CONTAINING PROTEIN"/>
    <property type="match status" value="1"/>
</dbReference>
<dbReference type="AlphaFoldDB" id="A0A6L4WQW0"/>
<dbReference type="GO" id="GO:0005886">
    <property type="term" value="C:plasma membrane"/>
    <property type="evidence" value="ECO:0007669"/>
    <property type="project" value="TreeGrafter"/>
</dbReference>
<dbReference type="EMBL" id="WFKJ01000035">
    <property type="protein sequence ID" value="KAB7889435.1"/>
    <property type="molecule type" value="Genomic_DNA"/>
</dbReference>
<dbReference type="GO" id="GO:0090313">
    <property type="term" value="P:regulation of protein targeting to membrane"/>
    <property type="evidence" value="ECO:0007669"/>
    <property type="project" value="TreeGrafter"/>
</dbReference>
<evidence type="ECO:0000313" key="5">
    <source>
        <dbReference type="Proteomes" id="UP000472839"/>
    </source>
</evidence>
<dbReference type="InterPro" id="IPR052894">
    <property type="entry name" value="AsmA-related"/>
</dbReference>
<keyword evidence="1" id="KW-0472">Membrane</keyword>
<evidence type="ECO:0000256" key="1">
    <source>
        <dbReference type="SAM" id="Phobius"/>
    </source>
</evidence>
<organism evidence="2 5">
    <name type="scientific">Poseidonibacter ostreae</name>
    <dbReference type="NCBI Taxonomy" id="2654171"/>
    <lineage>
        <taxon>Bacteria</taxon>
        <taxon>Pseudomonadati</taxon>
        <taxon>Campylobacterota</taxon>
        <taxon>Epsilonproteobacteria</taxon>
        <taxon>Campylobacterales</taxon>
        <taxon>Arcobacteraceae</taxon>
        <taxon>Poseidonibacter</taxon>
    </lineage>
</organism>
<dbReference type="Proteomes" id="UP000472839">
    <property type="component" value="Unassembled WGS sequence"/>
</dbReference>
<dbReference type="EMBL" id="WFKK01000040">
    <property type="protein sequence ID" value="KAB7886600.1"/>
    <property type="molecule type" value="Genomic_DNA"/>
</dbReference>
<keyword evidence="1" id="KW-0812">Transmembrane</keyword>
<sequence>MGKIEKYFYWLCFFLAIYITIGFKLIPNVIQEQLVKNLDENLTLKTSVEKVEFNPFTLEAKIHNLALADEKGNKTISFSQFKLNIALLRSILEAHISLQEVLLQDATVNIEESLDGTINLTKIVKVKEEKKEEAVKKDEEASDIKFLVSKISLLNMNINYTKQRKDKPYNLSINNANYILHDVGTYKNSLASNDLQFKINEHTKVSLSGAFNTLPFKMYGKAEIIDLRLKEILNQQKEILNFDINDNARFDLALNYNINTQNDFDLKLETQKLELSNIDISQNKSSIAKLNKLIIEKLNLDLLKQDIKVKNINIKDLQTSIISDKNGLNLSKLVKQTTTKVETKKEVKEEVVKPWNILVSNIKQTNLDLTFSDKVNNTSVKTKNFNTDISSIKVTGSDILLNKLKISNPDIAYIDNKNAMNVNLNKNTISFDKLSILNNNIDINNINISQNDISFKDKKSSLDINLNKPKINLNSLKVKDSNIYISKIKLNTPKLHFKDLKNNLDIQTKSTNLLTTELNIIKSIISINKIKLDTPAVKFRDLKSKLDVDTKNTNLQVNKLNINGPKITMASIALINPKLNINDKANNLAIDINKINANISSFILNKNDISIKTAKISKGSLTFKDIKNKTDIYSKEMKINVNRLKQRKNSLSLDSIRVYDPSLSIVNKKDKSNIIAKNIDISITGISNSKKGLKILKTNITKPDISVVLGKNNTKVDEKTVVKKETKKAKEEESAKLNIGPININNATLSFEDQNLPLPFKTIISKLNGKVSKLDTTKSTTSKLKVNGVVDKYGTTQITGIVHPKSLKILTDINMLFKNISMQNFTPYTGKFIGKELESGKLDLDLKYNVQKSNLDAKNNIVITKLKLGKKVESKDAVSLPLELAIALLEDSNGVIDLSIPVSGNMDDPQFSIAPIVWKAFVNLITKAITAPFSLLGAIFGFDANEINSVDFDYGEDVVTPIQKETLDKIVQILNKRPNLVLEFNPSYDKDKDLKALKKSKFDKIVSNELKNVKDKDYKEEYLELLEDIYEDFDQKLKPLKQQYAKDEKGYKSSLEEYIISKQEISKSLLAKLALNRVTNIKNYLLNEKKINAKQVKLSKKIEVKTQSKKTSNIDLKLSK</sequence>
<protein>
    <submittedName>
        <fullName evidence="2">DUF748 domain-containing protein</fullName>
    </submittedName>
</protein>
<evidence type="ECO:0000313" key="4">
    <source>
        <dbReference type="Proteomes" id="UP000461010"/>
    </source>
</evidence>
<keyword evidence="1" id="KW-1133">Transmembrane helix</keyword>
<evidence type="ECO:0000313" key="2">
    <source>
        <dbReference type="EMBL" id="KAB7886600.1"/>
    </source>
</evidence>
<gene>
    <name evidence="3" type="ORF">GBG18_11050</name>
    <name evidence="2" type="ORF">GBG19_12085</name>
</gene>
<dbReference type="InterPro" id="IPR008023">
    <property type="entry name" value="DUF748"/>
</dbReference>
<dbReference type="Pfam" id="PF05359">
    <property type="entry name" value="DUF748"/>
    <property type="match status" value="2"/>
</dbReference>